<name>A0A914VIH6_9BILA</name>
<dbReference type="InterPro" id="IPR037939">
    <property type="entry name" value="CRADD"/>
</dbReference>
<evidence type="ECO:0000259" key="2">
    <source>
        <dbReference type="PROSITE" id="PS50209"/>
    </source>
</evidence>
<dbReference type="Gene3D" id="1.10.533.10">
    <property type="entry name" value="Death Domain, Fas"/>
    <property type="match status" value="1"/>
</dbReference>
<dbReference type="Pfam" id="PF00619">
    <property type="entry name" value="CARD"/>
    <property type="match status" value="1"/>
</dbReference>
<feature type="domain" description="CARD" evidence="2">
    <location>
        <begin position="1"/>
        <end position="90"/>
    </location>
</feature>
<dbReference type="GO" id="GO:0002020">
    <property type="term" value="F:protease binding"/>
    <property type="evidence" value="ECO:0007669"/>
    <property type="project" value="InterPro"/>
</dbReference>
<feature type="region of interest" description="Disordered" evidence="1">
    <location>
        <begin position="145"/>
        <end position="166"/>
    </location>
</feature>
<dbReference type="GO" id="GO:0070513">
    <property type="term" value="F:death domain binding"/>
    <property type="evidence" value="ECO:0007669"/>
    <property type="project" value="InterPro"/>
</dbReference>
<dbReference type="AlphaFoldDB" id="A0A914VIH6"/>
<dbReference type="Proteomes" id="UP000887566">
    <property type="component" value="Unplaced"/>
</dbReference>
<dbReference type="PANTHER" id="PTHR15034">
    <property type="entry name" value="DEATH DOMAIN-CONTAINING PROTEIN CRADD"/>
    <property type="match status" value="1"/>
</dbReference>
<accession>A0A914VIH6</accession>
<dbReference type="SUPFAM" id="SSF47986">
    <property type="entry name" value="DEATH domain"/>
    <property type="match status" value="1"/>
</dbReference>
<dbReference type="CDD" id="cd01671">
    <property type="entry name" value="CARD"/>
    <property type="match status" value="1"/>
</dbReference>
<keyword evidence="3" id="KW-1185">Reference proteome</keyword>
<dbReference type="SMART" id="SM00114">
    <property type="entry name" value="CARD"/>
    <property type="match status" value="1"/>
</dbReference>
<evidence type="ECO:0000313" key="4">
    <source>
        <dbReference type="WBParaSite" id="PSAMB.scaffold2017size26004.g15984.t1"/>
    </source>
</evidence>
<evidence type="ECO:0000313" key="3">
    <source>
        <dbReference type="Proteomes" id="UP000887566"/>
    </source>
</evidence>
<reference evidence="4" key="1">
    <citation type="submission" date="2022-11" db="UniProtKB">
        <authorList>
            <consortium name="WormBaseParasite"/>
        </authorList>
    </citation>
    <scope>IDENTIFICATION</scope>
</reference>
<dbReference type="InterPro" id="IPR011029">
    <property type="entry name" value="DEATH-like_dom_sf"/>
</dbReference>
<dbReference type="WBParaSite" id="PSAMB.scaffold2017size26004.g15984.t1">
    <property type="protein sequence ID" value="PSAMB.scaffold2017size26004.g15984.t1"/>
    <property type="gene ID" value="PSAMB.scaffold2017size26004.g15984"/>
</dbReference>
<protein>
    <submittedName>
        <fullName evidence="4">CARD domain-containing protein</fullName>
    </submittedName>
</protein>
<evidence type="ECO:0000256" key="1">
    <source>
        <dbReference type="SAM" id="MobiDB-lite"/>
    </source>
</evidence>
<feature type="compositionally biased region" description="Basic and acidic residues" evidence="1">
    <location>
        <begin position="157"/>
        <end position="166"/>
    </location>
</feature>
<dbReference type="GO" id="GO:0042981">
    <property type="term" value="P:regulation of apoptotic process"/>
    <property type="evidence" value="ECO:0007669"/>
    <property type="project" value="InterPro"/>
</dbReference>
<organism evidence="3 4">
    <name type="scientific">Plectus sambesii</name>
    <dbReference type="NCBI Taxonomy" id="2011161"/>
    <lineage>
        <taxon>Eukaryota</taxon>
        <taxon>Metazoa</taxon>
        <taxon>Ecdysozoa</taxon>
        <taxon>Nematoda</taxon>
        <taxon>Chromadorea</taxon>
        <taxon>Plectida</taxon>
        <taxon>Plectina</taxon>
        <taxon>Plectoidea</taxon>
        <taxon>Plectidae</taxon>
        <taxon>Plectus</taxon>
    </lineage>
</organism>
<dbReference type="PROSITE" id="PS50209">
    <property type="entry name" value="CARD"/>
    <property type="match status" value="1"/>
</dbReference>
<sequence>MNEEHKNALERSLHDISQDLDAEDVLPYLRSKGVVKEEQAQEIMKITRKPTQNMQLIDFIKAAGPVAFQEFINALQTCNKERLAEKILAHLSSFSDQRLALTEMNTTNTFNSHNHDGRNVSGVVQGGIIVQGDYHACSHETLRSPIISPSRSSQPNIKERQQVLGT</sequence>
<dbReference type="PANTHER" id="PTHR15034:SF5">
    <property type="entry name" value="DEATH DOMAIN-CONTAINING PROTEIN CRADD"/>
    <property type="match status" value="1"/>
</dbReference>
<dbReference type="InterPro" id="IPR001315">
    <property type="entry name" value="CARD"/>
</dbReference>
<proteinExistence type="predicted"/>